<keyword evidence="1" id="KW-0175">Coiled coil</keyword>
<reference evidence="3 4" key="1">
    <citation type="submission" date="2020-11" db="EMBL/GenBank/DDBJ databases">
        <title>Taxonomic investigation of Rahnella spp.</title>
        <authorList>
            <person name="Lee S.D."/>
        </authorList>
    </citation>
    <scope>NUCLEOTIDE SEQUENCE [LARGE SCALE GENOMIC DNA]</scope>
    <source>
        <strain evidence="3 4">SAP-10</strain>
    </source>
</reference>
<dbReference type="EMBL" id="JADOBH010000005">
    <property type="protein sequence ID" value="MBF7957858.1"/>
    <property type="molecule type" value="Genomic_DNA"/>
</dbReference>
<name>A0ABS0DVE1_9GAMM</name>
<gene>
    <name evidence="3" type="ORF">IV431_20060</name>
</gene>
<keyword evidence="4" id="KW-1185">Reference proteome</keyword>
<dbReference type="RefSeq" id="WP_195817924.1">
    <property type="nucleotide sequence ID" value="NZ_JADOBH010000005.1"/>
</dbReference>
<sequence length="269" mass="28489">MQNEQNVLRQRQQQLFDGYQRFVNQGVMNDGHHPLFRVGSTMLQQSNAVKAQADAKQNDINRERNAAAQARHEAAQLQQRAEQYQRDKAGAENRLNALRQEHQARAQADAAAASQASSEAAARQAADAKAKAEADARARAAARLRKATAELMARAGVHPAPVYTAQMVSAADAALRAPGAMVLGGHPGTAQFAAAGGGAMELADDILYALSKGWAELKRAATVNALGPRLGVVVAGFGRWKPVKAATRCPGVTSPPCSLIRSARSRAAA</sequence>
<feature type="compositionally biased region" description="Low complexity" evidence="2">
    <location>
        <begin position="105"/>
        <end position="125"/>
    </location>
</feature>
<evidence type="ECO:0000256" key="2">
    <source>
        <dbReference type="SAM" id="MobiDB-lite"/>
    </source>
</evidence>
<proteinExistence type="predicted"/>
<dbReference type="Proteomes" id="UP000600307">
    <property type="component" value="Unassembled WGS sequence"/>
</dbReference>
<evidence type="ECO:0000313" key="3">
    <source>
        <dbReference type="EMBL" id="MBF7957858.1"/>
    </source>
</evidence>
<comment type="caution">
    <text evidence="3">The sequence shown here is derived from an EMBL/GenBank/DDBJ whole genome shotgun (WGS) entry which is preliminary data.</text>
</comment>
<protein>
    <submittedName>
        <fullName evidence="3">Uncharacterized protein</fullName>
    </submittedName>
</protein>
<organism evidence="3 4">
    <name type="scientific">Rahnella victoriana</name>
    <dbReference type="NCBI Taxonomy" id="1510570"/>
    <lineage>
        <taxon>Bacteria</taxon>
        <taxon>Pseudomonadati</taxon>
        <taxon>Pseudomonadota</taxon>
        <taxon>Gammaproteobacteria</taxon>
        <taxon>Enterobacterales</taxon>
        <taxon>Yersiniaceae</taxon>
        <taxon>Rahnella</taxon>
    </lineage>
</organism>
<feature type="coiled-coil region" evidence="1">
    <location>
        <begin position="53"/>
        <end position="101"/>
    </location>
</feature>
<accession>A0ABS0DVE1</accession>
<evidence type="ECO:0000313" key="4">
    <source>
        <dbReference type="Proteomes" id="UP000600307"/>
    </source>
</evidence>
<feature type="region of interest" description="Disordered" evidence="2">
    <location>
        <begin position="101"/>
        <end position="125"/>
    </location>
</feature>
<evidence type="ECO:0000256" key="1">
    <source>
        <dbReference type="SAM" id="Coils"/>
    </source>
</evidence>